<dbReference type="EMBL" id="OY660872">
    <property type="protein sequence ID" value="CAJ1064700.1"/>
    <property type="molecule type" value="Genomic_DNA"/>
</dbReference>
<evidence type="ECO:0000259" key="1">
    <source>
        <dbReference type="Pfam" id="PF00078"/>
    </source>
</evidence>
<dbReference type="Proteomes" id="UP001178508">
    <property type="component" value="Chromosome 9"/>
</dbReference>
<reference evidence="2" key="1">
    <citation type="submission" date="2023-08" db="EMBL/GenBank/DDBJ databases">
        <authorList>
            <person name="Alioto T."/>
            <person name="Alioto T."/>
            <person name="Gomez Garrido J."/>
        </authorList>
    </citation>
    <scope>NUCLEOTIDE SEQUENCE</scope>
</reference>
<evidence type="ECO:0000313" key="3">
    <source>
        <dbReference type="Proteomes" id="UP001178508"/>
    </source>
</evidence>
<name>A0AAV1FU45_XYRNO</name>
<keyword evidence="3" id="KW-1185">Reference proteome</keyword>
<gene>
    <name evidence="2" type="ORF">XNOV1_A026564</name>
</gene>
<accession>A0AAV1FU45</accession>
<feature type="domain" description="Reverse transcriptase" evidence="1">
    <location>
        <begin position="12"/>
        <end position="112"/>
    </location>
</feature>
<sequence length="129" mass="14720">MIASYFQDMHMCFRLQNFTTKWQQQEVGIAMGCSISPILFVAAFEVILTGARQVVGGVRLLQGRRLPPLRSYMDDVTCLLQTAPRMSRLLRRLDELIGWARMKFKPGKSRSLLMCKGEYNDRALFTIGG</sequence>
<dbReference type="AlphaFoldDB" id="A0AAV1FU45"/>
<protein>
    <submittedName>
        <fullName evidence="2">PREDICTED: uncharacterized protein LOC107738138</fullName>
    </submittedName>
</protein>
<evidence type="ECO:0000313" key="2">
    <source>
        <dbReference type="EMBL" id="CAJ1064700.1"/>
    </source>
</evidence>
<dbReference type="InterPro" id="IPR000477">
    <property type="entry name" value="RT_dom"/>
</dbReference>
<dbReference type="Pfam" id="PF00078">
    <property type="entry name" value="RVT_1"/>
    <property type="match status" value="1"/>
</dbReference>
<organism evidence="2 3">
    <name type="scientific">Xyrichtys novacula</name>
    <name type="common">Pearly razorfish</name>
    <name type="synonym">Hemipteronotus novacula</name>
    <dbReference type="NCBI Taxonomy" id="13765"/>
    <lineage>
        <taxon>Eukaryota</taxon>
        <taxon>Metazoa</taxon>
        <taxon>Chordata</taxon>
        <taxon>Craniata</taxon>
        <taxon>Vertebrata</taxon>
        <taxon>Euteleostomi</taxon>
        <taxon>Actinopterygii</taxon>
        <taxon>Neopterygii</taxon>
        <taxon>Teleostei</taxon>
        <taxon>Neoteleostei</taxon>
        <taxon>Acanthomorphata</taxon>
        <taxon>Eupercaria</taxon>
        <taxon>Labriformes</taxon>
        <taxon>Labridae</taxon>
        <taxon>Xyrichtys</taxon>
    </lineage>
</organism>
<proteinExistence type="predicted"/>